<gene>
    <name evidence="7" type="ORF">M9R61_14975</name>
</gene>
<feature type="transmembrane region" description="Helical" evidence="5">
    <location>
        <begin position="353"/>
        <end position="372"/>
    </location>
</feature>
<name>A0A9X3LB99_9BACI</name>
<keyword evidence="3" id="KW-0238">DNA-binding</keyword>
<keyword evidence="8" id="KW-1185">Reference proteome</keyword>
<dbReference type="GO" id="GO:0004803">
    <property type="term" value="F:transposase activity"/>
    <property type="evidence" value="ECO:0007669"/>
    <property type="project" value="InterPro"/>
</dbReference>
<dbReference type="NCBIfam" id="NF033592">
    <property type="entry name" value="transpos_IS4_1"/>
    <property type="match status" value="1"/>
</dbReference>
<dbReference type="RefSeq" id="WP_269922743.1">
    <property type="nucleotide sequence ID" value="NZ_JAMKBI010000011.1"/>
</dbReference>
<keyword evidence="5" id="KW-0472">Membrane</keyword>
<dbReference type="InterPro" id="IPR047952">
    <property type="entry name" value="Transpos_IS4"/>
</dbReference>
<keyword evidence="5" id="KW-0812">Transmembrane</keyword>
<dbReference type="GO" id="GO:0003677">
    <property type="term" value="F:DNA binding"/>
    <property type="evidence" value="ECO:0007669"/>
    <property type="project" value="UniProtKB-KW"/>
</dbReference>
<accession>A0A9X3LB99</accession>
<evidence type="ECO:0000256" key="3">
    <source>
        <dbReference type="ARBA" id="ARBA00023125"/>
    </source>
</evidence>
<evidence type="ECO:0000256" key="2">
    <source>
        <dbReference type="ARBA" id="ARBA00022578"/>
    </source>
</evidence>
<comment type="similarity">
    <text evidence="1">Belongs to the transposase 11 family.</text>
</comment>
<dbReference type="AlphaFoldDB" id="A0A9X3LB99"/>
<keyword evidence="2" id="KW-0815">Transposition</keyword>
<dbReference type="GO" id="GO:0006313">
    <property type="term" value="P:DNA transposition"/>
    <property type="evidence" value="ECO:0007669"/>
    <property type="project" value="InterPro"/>
</dbReference>
<dbReference type="SUPFAM" id="SSF53098">
    <property type="entry name" value="Ribonuclease H-like"/>
    <property type="match status" value="1"/>
</dbReference>
<protein>
    <submittedName>
        <fullName evidence="7">IS4 family transposase</fullName>
    </submittedName>
</protein>
<dbReference type="Proteomes" id="UP001152172">
    <property type="component" value="Unassembled WGS sequence"/>
</dbReference>
<dbReference type="EMBL" id="JAMKBI010000011">
    <property type="protein sequence ID" value="MCZ8534612.1"/>
    <property type="molecule type" value="Genomic_DNA"/>
</dbReference>
<evidence type="ECO:0000256" key="1">
    <source>
        <dbReference type="ARBA" id="ARBA00010075"/>
    </source>
</evidence>
<evidence type="ECO:0000256" key="5">
    <source>
        <dbReference type="SAM" id="Phobius"/>
    </source>
</evidence>
<keyword evidence="4" id="KW-0233">DNA recombination</keyword>
<comment type="caution">
    <text evidence="7">The sequence shown here is derived from an EMBL/GenBank/DDBJ whole genome shotgun (WGS) entry which is preliminary data.</text>
</comment>
<dbReference type="InterPro" id="IPR002559">
    <property type="entry name" value="Transposase_11"/>
</dbReference>
<proteinExistence type="inferred from homology"/>
<dbReference type="PANTHER" id="PTHR33258">
    <property type="entry name" value="TRANSPOSASE INSL FOR INSERTION SEQUENCE ELEMENT IS186A-RELATED"/>
    <property type="match status" value="1"/>
</dbReference>
<organism evidence="7 8">
    <name type="scientific">Psychrobacillus psychrodurans</name>
    <dbReference type="NCBI Taxonomy" id="126157"/>
    <lineage>
        <taxon>Bacteria</taxon>
        <taxon>Bacillati</taxon>
        <taxon>Bacillota</taxon>
        <taxon>Bacilli</taxon>
        <taxon>Bacillales</taxon>
        <taxon>Bacillaceae</taxon>
        <taxon>Psychrobacillus</taxon>
    </lineage>
</organism>
<feature type="domain" description="Transposase IS4-like" evidence="6">
    <location>
        <begin position="104"/>
        <end position="364"/>
    </location>
</feature>
<sequence length="397" mass="46812">MNFCLPSDLENLANETKFIQRNRKLGAVKFLELLFSQPASIAKNSLTSLSSRLEDSGLTISKQALDKKFNENAVDFLKQIYLLLFEAQSKQLFHPFSIQSTLNFRSLRILDGTSIKLPPAFQQVYPSTVGSGVKCQLEFDYLTGQLMYVEVQAGKAGDTASGMKRLETVQENDLILQDLGYFQFDLFKEVNARKAFYVSRARADTMFYVDHPEPRYHENGEIMKKYAHERLYLEEELKTIKRGETREYPKVYLGKHARFPTRLVVYRMTDQEQRQQEMRIKRRKQTKPGKVKQKSYEVSSISTYVTNFPSEVSVEEITGLYRYRWQIELVFKSWKTDMDVDYYRRMKLERWECHFYACLILLLLSMLITYQIRLYLWEEKGIILSEMIAMREISKRI</sequence>
<reference evidence="7" key="1">
    <citation type="submission" date="2022-05" db="EMBL/GenBank/DDBJ databases">
        <authorList>
            <person name="Colautti A."/>
            <person name="Iacumin L."/>
        </authorList>
    </citation>
    <scope>NUCLEOTIDE SEQUENCE</scope>
    <source>
        <strain evidence="7">DSM 30747</strain>
    </source>
</reference>
<dbReference type="InterPro" id="IPR012337">
    <property type="entry name" value="RNaseH-like_sf"/>
</dbReference>
<evidence type="ECO:0000259" key="6">
    <source>
        <dbReference type="Pfam" id="PF01609"/>
    </source>
</evidence>
<dbReference type="Gene3D" id="3.90.350.10">
    <property type="entry name" value="Transposase Inhibitor Protein From Tn5, Chain A, domain 1"/>
    <property type="match status" value="1"/>
</dbReference>
<evidence type="ECO:0000256" key="4">
    <source>
        <dbReference type="ARBA" id="ARBA00023172"/>
    </source>
</evidence>
<dbReference type="Pfam" id="PF01609">
    <property type="entry name" value="DDE_Tnp_1"/>
    <property type="match status" value="1"/>
</dbReference>
<keyword evidence="5" id="KW-1133">Transmembrane helix</keyword>
<dbReference type="PANTHER" id="PTHR33258:SF1">
    <property type="entry name" value="TRANSPOSASE INSL FOR INSERTION SEQUENCE ELEMENT IS186A-RELATED"/>
    <property type="match status" value="1"/>
</dbReference>
<evidence type="ECO:0000313" key="8">
    <source>
        <dbReference type="Proteomes" id="UP001152172"/>
    </source>
</evidence>
<evidence type="ECO:0000313" key="7">
    <source>
        <dbReference type="EMBL" id="MCZ8534612.1"/>
    </source>
</evidence>